<evidence type="ECO:0000313" key="2">
    <source>
        <dbReference type="Proteomes" id="UP000001628"/>
    </source>
</evidence>
<dbReference type="VEuPathDB" id="FungiDB:PADG_11691"/>
<dbReference type="KEGG" id="pbn:PADG_11691"/>
<protein>
    <submittedName>
        <fullName evidence="1">Uncharacterized protein</fullName>
    </submittedName>
</protein>
<organism evidence="1 2">
    <name type="scientific">Paracoccidioides brasiliensis (strain Pb18)</name>
    <dbReference type="NCBI Taxonomy" id="502780"/>
    <lineage>
        <taxon>Eukaryota</taxon>
        <taxon>Fungi</taxon>
        <taxon>Dikarya</taxon>
        <taxon>Ascomycota</taxon>
        <taxon>Pezizomycotina</taxon>
        <taxon>Eurotiomycetes</taxon>
        <taxon>Eurotiomycetidae</taxon>
        <taxon>Onygenales</taxon>
        <taxon>Ajellomycetaceae</taxon>
        <taxon>Paracoccidioides</taxon>
    </lineage>
</organism>
<keyword evidence="2" id="KW-1185">Reference proteome</keyword>
<proteinExistence type="predicted"/>
<dbReference type="EMBL" id="KN275960">
    <property type="protein sequence ID" value="KGM92154.1"/>
    <property type="molecule type" value="Genomic_DNA"/>
</dbReference>
<dbReference type="AlphaFoldDB" id="A0A0A0HSH0"/>
<dbReference type="GeneID" id="22587588"/>
<dbReference type="RefSeq" id="XP_010759920.1">
    <property type="nucleotide sequence ID" value="XM_010761618.1"/>
</dbReference>
<accession>A0A0A0HSH0</accession>
<reference evidence="1 2" key="1">
    <citation type="journal article" date="2011" name="PLoS Genet.">
        <title>Comparative genomic analysis of human fungal pathogens causing paracoccidioidomycosis.</title>
        <authorList>
            <person name="Desjardins C.A."/>
            <person name="Champion M.D."/>
            <person name="Holder J.W."/>
            <person name="Muszewska A."/>
            <person name="Goldberg J."/>
            <person name="Bailao A.M."/>
            <person name="Brigido M.M."/>
            <person name="Ferreira M.E."/>
            <person name="Garcia A.M."/>
            <person name="Grynberg M."/>
            <person name="Gujja S."/>
            <person name="Heiman D.I."/>
            <person name="Henn M.R."/>
            <person name="Kodira C.D."/>
            <person name="Leon-Narvaez H."/>
            <person name="Longo L.V."/>
            <person name="Ma L.J."/>
            <person name="Malavazi I."/>
            <person name="Matsuo A.L."/>
            <person name="Morais F.V."/>
            <person name="Pereira M."/>
            <person name="Rodriguez-Brito S."/>
            <person name="Sakthikumar S."/>
            <person name="Salem-Izacc S.M."/>
            <person name="Sykes S.M."/>
            <person name="Teixeira M.M."/>
            <person name="Vallejo M.C."/>
            <person name="Walter M.E."/>
            <person name="Yandava C."/>
            <person name="Young S."/>
            <person name="Zeng Q."/>
            <person name="Zucker J."/>
            <person name="Felipe M.S."/>
            <person name="Goldman G.H."/>
            <person name="Haas B.J."/>
            <person name="McEwen J.G."/>
            <person name="Nino-Vega G."/>
            <person name="Puccia R."/>
            <person name="San-Blas G."/>
            <person name="Soares C.M."/>
            <person name="Birren B.W."/>
            <person name="Cuomo C.A."/>
        </authorList>
    </citation>
    <scope>NUCLEOTIDE SEQUENCE [LARGE SCALE GENOMIC DNA]</scope>
    <source>
        <strain evidence="1 2">Pb18</strain>
    </source>
</reference>
<sequence length="82" mass="9280">MLEANLELPVDGICSLTVPYISVCNLRSDIRHGLITEAWNQAELPTRRNVTLPNFKASNFFLPLLTRSFTSRPTQENAIYLS</sequence>
<gene>
    <name evidence="1" type="ORF">PADG_11691</name>
</gene>
<dbReference type="HOGENOM" id="CLU_2558912_0_0_1"/>
<name>A0A0A0HSH0_PARBD</name>
<evidence type="ECO:0000313" key="1">
    <source>
        <dbReference type="EMBL" id="KGM92154.1"/>
    </source>
</evidence>
<dbReference type="Proteomes" id="UP000001628">
    <property type="component" value="Unassembled WGS sequence"/>
</dbReference>
<dbReference type="InParanoid" id="A0A0A0HSH0"/>